<evidence type="ECO:0000313" key="1">
    <source>
        <dbReference type="EMBL" id="PFG30721.1"/>
    </source>
</evidence>
<accession>A0A2A9DWJ5</accession>
<comment type="caution">
    <text evidence="1">The sequence shown here is derived from an EMBL/GenBank/DDBJ whole genome shotgun (WGS) entry which is preliminary data.</text>
</comment>
<dbReference type="Proteomes" id="UP000221369">
    <property type="component" value="Unassembled WGS sequence"/>
</dbReference>
<name>A0A2A9DWJ5_9MICO</name>
<reference evidence="1 2" key="1">
    <citation type="submission" date="2017-10" db="EMBL/GenBank/DDBJ databases">
        <title>Sequencing the genomes of 1000 actinobacteria strains.</title>
        <authorList>
            <person name="Klenk H.-P."/>
        </authorList>
    </citation>
    <scope>NUCLEOTIDE SEQUENCE [LARGE SCALE GENOMIC DNA]</scope>
    <source>
        <strain evidence="1 2">DSM 21798</strain>
    </source>
</reference>
<protein>
    <submittedName>
        <fullName evidence="1">Uncharacterized protein</fullName>
    </submittedName>
</protein>
<organism evidence="1 2">
    <name type="scientific">Paramicrobacterium agarici</name>
    <dbReference type="NCBI Taxonomy" id="630514"/>
    <lineage>
        <taxon>Bacteria</taxon>
        <taxon>Bacillati</taxon>
        <taxon>Actinomycetota</taxon>
        <taxon>Actinomycetes</taxon>
        <taxon>Micrococcales</taxon>
        <taxon>Microbacteriaceae</taxon>
        <taxon>Paramicrobacterium</taxon>
    </lineage>
</organism>
<sequence>MKKQDCLLDEPLDARQAALGLPRAWSLRQTTGQYRVTQSGTIAVSVTVVANRTDPAPRRFPPEVRVQAGGVELPCVLNPRWYGSASTLFAVLEAELPGLTQFTASVQVDDVTESLPLLPAP</sequence>
<dbReference type="AlphaFoldDB" id="A0A2A9DWJ5"/>
<gene>
    <name evidence="1" type="ORF">ATJ78_1657</name>
</gene>
<dbReference type="EMBL" id="PDJE01000001">
    <property type="protein sequence ID" value="PFG30721.1"/>
    <property type="molecule type" value="Genomic_DNA"/>
</dbReference>
<evidence type="ECO:0000313" key="2">
    <source>
        <dbReference type="Proteomes" id="UP000221369"/>
    </source>
</evidence>
<proteinExistence type="predicted"/>
<dbReference type="RefSeq" id="WP_211288445.1">
    <property type="nucleotide sequence ID" value="NZ_PDJE01000001.1"/>
</dbReference>
<keyword evidence="2" id="KW-1185">Reference proteome</keyword>